<sequence>MPPRFPRFAALLAILLVGTLPCAHAVEYTQVNTTASKISFTYNQFGSRAYGTFGKFDATLDFDTQNPEAAHAKLTIDLASIDAGASDANSELQKPAWFNTADYPVATFESTGVEALGDHRYLITGNLTLRGMTRELQVKVLLKPEKAIGIFDGDIVVKRRDFNIGEGEWADKVVSNDISIRFRIVAPEQ</sequence>
<dbReference type="SUPFAM" id="SSF101874">
    <property type="entry name" value="YceI-like"/>
    <property type="match status" value="1"/>
</dbReference>
<accession>A0A0J6H6G9</accession>
<dbReference type="AlphaFoldDB" id="A0A0J6H6G9"/>
<reference evidence="5" key="2">
    <citation type="submission" date="2016-10" db="EMBL/GenBank/DDBJ databases">
        <authorList>
            <person name="Varghese N."/>
            <person name="Submissions S."/>
        </authorList>
    </citation>
    <scope>NUCLEOTIDE SEQUENCE [LARGE SCALE GENOMIC DNA]</scope>
    <source>
        <strain evidence="5">BS3782</strain>
    </source>
</reference>
<reference evidence="3 6" key="3">
    <citation type="submission" date="2019-09" db="EMBL/GenBank/DDBJ databases">
        <title>Draft genome sequences of 48 bacterial type strains from the CCUG.</title>
        <authorList>
            <person name="Tunovic T."/>
            <person name="Pineiro-Iglesias B."/>
            <person name="Unosson C."/>
            <person name="Inganas E."/>
            <person name="Ohlen M."/>
            <person name="Cardew S."/>
            <person name="Jensie-Markopoulos S."/>
            <person name="Salva-Serra F."/>
            <person name="Jaen-Luchoro D."/>
            <person name="Karlsson R."/>
            <person name="Svensson-Stadler L."/>
            <person name="Chun J."/>
            <person name="Moore E."/>
        </authorList>
    </citation>
    <scope>NUCLEOTIDE SEQUENCE [LARGE SCALE GENOMIC DNA]</scope>
    <source>
        <strain evidence="3 6">CCUG 51522</strain>
    </source>
</reference>
<protein>
    <submittedName>
        <fullName evidence="4">Polyisoprenoid-binding protein YceI</fullName>
    </submittedName>
    <submittedName>
        <fullName evidence="3">YceI family protein</fullName>
    </submittedName>
</protein>
<dbReference type="Gene3D" id="2.40.128.110">
    <property type="entry name" value="Lipid/polyisoprenoid-binding, YceI-like"/>
    <property type="match status" value="1"/>
</dbReference>
<keyword evidence="1" id="KW-0732">Signal</keyword>
<dbReference type="RefSeq" id="WP_048397160.1">
    <property type="nucleotide sequence ID" value="NZ_JYLB01000010.1"/>
</dbReference>
<evidence type="ECO:0000313" key="3">
    <source>
        <dbReference type="EMBL" id="KAB0500510.1"/>
    </source>
</evidence>
<proteinExistence type="predicted"/>
<dbReference type="SMART" id="SM00867">
    <property type="entry name" value="YceI"/>
    <property type="match status" value="1"/>
</dbReference>
<gene>
    <name evidence="3" type="ORF">F7R14_24620</name>
    <name evidence="4" type="ORF">SAMN04490191_3252</name>
</gene>
<evidence type="ECO:0000259" key="2">
    <source>
        <dbReference type="SMART" id="SM00867"/>
    </source>
</evidence>
<feature type="domain" description="Lipid/polyisoprenoid-binding YceI-like" evidence="2">
    <location>
        <begin position="27"/>
        <end position="187"/>
    </location>
</feature>
<feature type="signal peptide" evidence="1">
    <location>
        <begin position="1"/>
        <end position="25"/>
    </location>
</feature>
<organism evidence="4 5">
    <name type="scientific">Pseudomonas lini</name>
    <dbReference type="NCBI Taxonomy" id="163011"/>
    <lineage>
        <taxon>Bacteria</taxon>
        <taxon>Pseudomonadati</taxon>
        <taxon>Pseudomonadota</taxon>
        <taxon>Gammaproteobacteria</taxon>
        <taxon>Pseudomonadales</taxon>
        <taxon>Pseudomonadaceae</taxon>
        <taxon>Pseudomonas</taxon>
    </lineage>
</organism>
<dbReference type="PANTHER" id="PTHR34406">
    <property type="entry name" value="PROTEIN YCEI"/>
    <property type="match status" value="1"/>
</dbReference>
<dbReference type="Proteomes" id="UP000182814">
    <property type="component" value="Chromosome I"/>
</dbReference>
<dbReference type="EMBL" id="VZPO01000011">
    <property type="protein sequence ID" value="KAB0500510.1"/>
    <property type="molecule type" value="Genomic_DNA"/>
</dbReference>
<keyword evidence="5" id="KW-1185">Reference proteome</keyword>
<evidence type="ECO:0000313" key="5">
    <source>
        <dbReference type="Proteomes" id="UP000182814"/>
    </source>
</evidence>
<evidence type="ECO:0000313" key="4">
    <source>
        <dbReference type="EMBL" id="SDT12914.1"/>
    </source>
</evidence>
<evidence type="ECO:0000313" key="6">
    <source>
        <dbReference type="Proteomes" id="UP000434925"/>
    </source>
</evidence>
<dbReference type="PANTHER" id="PTHR34406:SF1">
    <property type="entry name" value="PROTEIN YCEI"/>
    <property type="match status" value="1"/>
</dbReference>
<evidence type="ECO:0000256" key="1">
    <source>
        <dbReference type="SAM" id="SignalP"/>
    </source>
</evidence>
<name>A0A0J6H6G9_9PSED</name>
<dbReference type="InterPro" id="IPR036761">
    <property type="entry name" value="TTHA0802/YceI-like_sf"/>
</dbReference>
<dbReference type="InterPro" id="IPR007372">
    <property type="entry name" value="Lipid/polyisoprenoid-bd_YceI"/>
</dbReference>
<dbReference type="PATRIC" id="fig|163011.3.peg.173"/>
<dbReference type="Pfam" id="PF04264">
    <property type="entry name" value="YceI"/>
    <property type="match status" value="1"/>
</dbReference>
<dbReference type="EMBL" id="LT629746">
    <property type="protein sequence ID" value="SDT12914.1"/>
    <property type="molecule type" value="Genomic_DNA"/>
</dbReference>
<reference evidence="4" key="1">
    <citation type="submission" date="2016-10" db="EMBL/GenBank/DDBJ databases">
        <authorList>
            <person name="de Groot N.N."/>
        </authorList>
    </citation>
    <scope>NUCLEOTIDE SEQUENCE [LARGE SCALE GENOMIC DNA]</scope>
    <source>
        <strain evidence="4">BS3782</strain>
    </source>
</reference>
<feature type="chain" id="PRO_5044543728" evidence="1">
    <location>
        <begin position="26"/>
        <end position="189"/>
    </location>
</feature>
<dbReference type="Proteomes" id="UP000434925">
    <property type="component" value="Unassembled WGS sequence"/>
</dbReference>